<dbReference type="Pfam" id="PF12228">
    <property type="entry name" value="DUF3604"/>
    <property type="match status" value="1"/>
</dbReference>
<proteinExistence type="predicted"/>
<gene>
    <name evidence="1" type="ORF">S01H4_20450</name>
</gene>
<name>X0Z551_9ZZZZ</name>
<protein>
    <recommendedName>
        <fullName evidence="2">DUF3604 domain-containing protein</fullName>
    </recommendedName>
</protein>
<organism evidence="1">
    <name type="scientific">marine sediment metagenome</name>
    <dbReference type="NCBI Taxonomy" id="412755"/>
    <lineage>
        <taxon>unclassified sequences</taxon>
        <taxon>metagenomes</taxon>
        <taxon>ecological metagenomes</taxon>
    </lineage>
</organism>
<dbReference type="EMBL" id="BART01009197">
    <property type="protein sequence ID" value="GAG64490.1"/>
    <property type="molecule type" value="Genomic_DNA"/>
</dbReference>
<reference evidence="1" key="1">
    <citation type="journal article" date="2014" name="Front. Microbiol.">
        <title>High frequency of phylogenetically diverse reductive dehalogenase-homologous genes in deep subseafloor sedimentary metagenomes.</title>
        <authorList>
            <person name="Kawai M."/>
            <person name="Futagami T."/>
            <person name="Toyoda A."/>
            <person name="Takaki Y."/>
            <person name="Nishi S."/>
            <person name="Hori S."/>
            <person name="Arai W."/>
            <person name="Tsubouchi T."/>
            <person name="Morono Y."/>
            <person name="Uchiyama I."/>
            <person name="Ito T."/>
            <person name="Fujiyama A."/>
            <person name="Inagaki F."/>
            <person name="Takami H."/>
        </authorList>
    </citation>
    <scope>NUCLEOTIDE SEQUENCE</scope>
    <source>
        <strain evidence="1">Expedition CK06-06</strain>
    </source>
</reference>
<dbReference type="AlphaFoldDB" id="X0Z551"/>
<comment type="caution">
    <text evidence="1">The sequence shown here is derived from an EMBL/GenBank/DDBJ whole genome shotgun (WGS) entry which is preliminary data.</text>
</comment>
<accession>X0Z551</accession>
<dbReference type="InterPro" id="IPR022028">
    <property type="entry name" value="DUF3604"/>
</dbReference>
<evidence type="ECO:0000313" key="1">
    <source>
        <dbReference type="EMBL" id="GAG64490.1"/>
    </source>
</evidence>
<sequence>NYLGKYGVATPSPDRWSKKFPPLTIPGVLDQFTEWESSQSGFAAVWATENTREAIWDAMKRKEVYATTGPRMTVRFFGGWDYSELDASRNNLAAIGYEKGVPMGGDLANASAGKSPNFLISALKDPDGANLDRLQVVKGWMDKEGKVHENVYDVSWAGDRSIDSNGKLSAVGNTVDLETATYTNTIGTVFLNTVWTDPDFDQNERAFYYVRVLEIPTPRWTAFDEVRFGIKMDKEVTRILQERAYTSPIWYTP</sequence>
<evidence type="ECO:0008006" key="2">
    <source>
        <dbReference type="Google" id="ProtNLM"/>
    </source>
</evidence>
<feature type="non-terminal residue" evidence="1">
    <location>
        <position position="1"/>
    </location>
</feature>